<protein>
    <recommendedName>
        <fullName evidence="1">Ig-like domain-containing protein</fullName>
    </recommendedName>
</protein>
<proteinExistence type="predicted"/>
<reference evidence="2" key="3">
    <citation type="submission" date="2025-09" db="UniProtKB">
        <authorList>
            <consortium name="Ensembl"/>
        </authorList>
    </citation>
    <scope>IDENTIFICATION</scope>
</reference>
<keyword evidence="3" id="KW-1185">Reference proteome</keyword>
<evidence type="ECO:0000313" key="3">
    <source>
        <dbReference type="Proteomes" id="UP000028760"/>
    </source>
</evidence>
<evidence type="ECO:0000259" key="1">
    <source>
        <dbReference type="PROSITE" id="PS50835"/>
    </source>
</evidence>
<feature type="domain" description="Ig-like" evidence="1">
    <location>
        <begin position="113"/>
        <end position="206"/>
    </location>
</feature>
<dbReference type="Proteomes" id="UP000028760">
    <property type="component" value="Unassembled WGS sequence"/>
</dbReference>
<dbReference type="OMA" id="QKFHDQT"/>
<dbReference type="InterPro" id="IPR036179">
    <property type="entry name" value="Ig-like_dom_sf"/>
</dbReference>
<reference evidence="3" key="1">
    <citation type="submission" date="2013-10" db="EMBL/GenBank/DDBJ databases">
        <authorList>
            <person name="Schartl M."/>
            <person name="Warren W."/>
        </authorList>
    </citation>
    <scope>NUCLEOTIDE SEQUENCE [LARGE SCALE GENOMIC DNA]</scope>
    <source>
        <strain evidence="3">female</strain>
    </source>
</reference>
<dbReference type="eggNOG" id="KOG4475">
    <property type="taxonomic scope" value="Eukaryota"/>
</dbReference>
<dbReference type="Pfam" id="PF07686">
    <property type="entry name" value="V-set"/>
    <property type="match status" value="1"/>
</dbReference>
<dbReference type="InterPro" id="IPR007110">
    <property type="entry name" value="Ig-like_dom"/>
</dbReference>
<dbReference type="STRING" id="48698.ENSPFOP00000004911"/>
<dbReference type="AlphaFoldDB" id="A0A087XGK8"/>
<feature type="domain" description="Ig-like" evidence="1">
    <location>
        <begin position="211"/>
        <end position="281"/>
    </location>
</feature>
<dbReference type="GeneTree" id="ENSGT01150000286924"/>
<sequence length="379" mass="42604">WTIHVPMTVTAVEGSCAVVPCHTQRHGRVIWYKYHNINYPVVYDQQFNQVEAPFRGRTSVIGKAAEGNCTLKIQDVTMADNNLRVYVWINPDSKATQKFHDQTVIIFVERRNPMISVQSVILEGSIFEVDCSIEHSCPYSPPSIQWHRSHFLQNFTSVTFSSKRGNLWLYRETLRGTATLNMHKTQIGCSAQFRTLTTTSPQATLNVFGQPANVKIELKKAMIIEGGSITANCAANSYPLPHTYSWIIRQMGINSEINSTQRIMSFHNITRNTSLSCMAYNDVGVGQSDWMDLLVQYAPAILPESSCSLMEDLIRCFCHVEAFPFASISWDVAGNYSHLSSVTTNYTTKPNVVSGEINLPILNQGSVRCIAWNEFGNDT</sequence>
<accession>A0A087XGK8</accession>
<dbReference type="EMBL" id="AYCK01005473">
    <property type="status" value="NOT_ANNOTATED_CDS"/>
    <property type="molecule type" value="Genomic_DNA"/>
</dbReference>
<organism evidence="2 3">
    <name type="scientific">Poecilia formosa</name>
    <name type="common">Amazon molly</name>
    <name type="synonym">Limia formosa</name>
    <dbReference type="NCBI Taxonomy" id="48698"/>
    <lineage>
        <taxon>Eukaryota</taxon>
        <taxon>Metazoa</taxon>
        <taxon>Chordata</taxon>
        <taxon>Craniata</taxon>
        <taxon>Vertebrata</taxon>
        <taxon>Euteleostomi</taxon>
        <taxon>Actinopterygii</taxon>
        <taxon>Neopterygii</taxon>
        <taxon>Teleostei</taxon>
        <taxon>Neoteleostei</taxon>
        <taxon>Acanthomorphata</taxon>
        <taxon>Ovalentaria</taxon>
        <taxon>Atherinomorphae</taxon>
        <taxon>Cyprinodontiformes</taxon>
        <taxon>Poeciliidae</taxon>
        <taxon>Poeciliinae</taxon>
        <taxon>Poecilia</taxon>
    </lineage>
</organism>
<dbReference type="InterPro" id="IPR013106">
    <property type="entry name" value="Ig_V-set"/>
</dbReference>
<dbReference type="PANTHER" id="PTHR46484:SF1">
    <property type="entry name" value="SCHWANN CELL MYELIN PROTEIN-RELATED"/>
    <property type="match status" value="1"/>
</dbReference>
<name>A0A087XGK8_POEFO</name>
<dbReference type="Gene3D" id="2.60.40.10">
    <property type="entry name" value="Immunoglobulins"/>
    <property type="match status" value="3"/>
</dbReference>
<dbReference type="InterPro" id="IPR013783">
    <property type="entry name" value="Ig-like_fold"/>
</dbReference>
<dbReference type="Ensembl" id="ENSPFOT00000004920.2">
    <property type="protein sequence ID" value="ENSPFOP00000004911.2"/>
    <property type="gene ID" value="ENSPFOG00000005038.2"/>
</dbReference>
<dbReference type="PANTHER" id="PTHR46484">
    <property type="entry name" value="SI:CH211-171H4.5-RELATED"/>
    <property type="match status" value="1"/>
</dbReference>
<reference evidence="2" key="2">
    <citation type="submission" date="2025-08" db="UniProtKB">
        <authorList>
            <consortium name="Ensembl"/>
        </authorList>
    </citation>
    <scope>IDENTIFICATION</scope>
</reference>
<evidence type="ECO:0000313" key="2">
    <source>
        <dbReference type="Ensembl" id="ENSPFOP00000004911.2"/>
    </source>
</evidence>
<dbReference type="PROSITE" id="PS50835">
    <property type="entry name" value="IG_LIKE"/>
    <property type="match status" value="2"/>
</dbReference>
<dbReference type="SUPFAM" id="SSF48726">
    <property type="entry name" value="Immunoglobulin"/>
    <property type="match status" value="3"/>
</dbReference>